<feature type="active site" description="Proton donor" evidence="6">
    <location>
        <position position="214"/>
    </location>
</feature>
<evidence type="ECO:0000256" key="6">
    <source>
        <dbReference type="PROSITE-ProRule" id="PRU01393"/>
    </source>
</evidence>
<dbReference type="Gene3D" id="3.40.532.10">
    <property type="entry name" value="Peptidase C12, ubiquitin carboxyl-terminal hydrolase"/>
    <property type="match status" value="1"/>
</dbReference>
<evidence type="ECO:0000256" key="4">
    <source>
        <dbReference type="ARBA" id="ARBA00022801"/>
    </source>
</evidence>
<comment type="similarity">
    <text evidence="6 7">Belongs to the peptidase C12 family.</text>
</comment>
<feature type="active site" description="Nucleophile" evidence="6">
    <location>
        <position position="123"/>
    </location>
</feature>
<dbReference type="AlphaFoldDB" id="A0A3A2ZUB3"/>
<dbReference type="Pfam" id="PF01088">
    <property type="entry name" value="Peptidase_C12"/>
    <property type="match status" value="1"/>
</dbReference>
<proteinExistence type="inferred from homology"/>
<dbReference type="PROSITE" id="PS52048">
    <property type="entry name" value="UCH_DOMAIN"/>
    <property type="match status" value="1"/>
</dbReference>
<comment type="caution">
    <text evidence="10">The sequence shown here is derived from an EMBL/GenBank/DDBJ whole genome shotgun (WGS) entry which is preliminary data.</text>
</comment>
<keyword evidence="2 6" id="KW-0645">Protease</keyword>
<comment type="catalytic activity">
    <reaction evidence="1 6 7">
        <text>Thiol-dependent hydrolysis of ester, thioester, amide, peptide and isopeptide bonds formed by the C-terminal Gly of ubiquitin (a 76-residue protein attached to proteins as an intracellular targeting signal).</text>
        <dbReference type="EC" id="3.4.19.12"/>
    </reaction>
</comment>
<reference evidence="11" key="1">
    <citation type="submission" date="2017-02" db="EMBL/GenBank/DDBJ databases">
        <authorList>
            <person name="Tafer H."/>
            <person name="Lopandic K."/>
        </authorList>
    </citation>
    <scope>NUCLEOTIDE SEQUENCE [LARGE SCALE GENOMIC DNA]</scope>
    <source>
        <strain evidence="11">CBS 366.77</strain>
    </source>
</reference>
<dbReference type="PRINTS" id="PR00707">
    <property type="entry name" value="UBCTHYDRLASE"/>
</dbReference>
<dbReference type="InterPro" id="IPR036959">
    <property type="entry name" value="Peptidase_C12_UCH_sf"/>
</dbReference>
<keyword evidence="4 6" id="KW-0378">Hydrolase</keyword>
<evidence type="ECO:0000256" key="3">
    <source>
        <dbReference type="ARBA" id="ARBA00022786"/>
    </source>
</evidence>
<evidence type="ECO:0000313" key="11">
    <source>
        <dbReference type="Proteomes" id="UP000266188"/>
    </source>
</evidence>
<dbReference type="GO" id="GO:0016579">
    <property type="term" value="P:protein deubiquitination"/>
    <property type="evidence" value="ECO:0007669"/>
    <property type="project" value="TreeGrafter"/>
</dbReference>
<gene>
    <name evidence="10" type="ORF">PHISCL_00980</name>
</gene>
<dbReference type="InterPro" id="IPR038765">
    <property type="entry name" value="Papain-like_cys_pep_sf"/>
</dbReference>
<dbReference type="CDD" id="cd09617">
    <property type="entry name" value="Peptidase_C12_UCH37_BAP1"/>
    <property type="match status" value="1"/>
</dbReference>
<dbReference type="PANTHER" id="PTHR10589">
    <property type="entry name" value="UBIQUITIN CARBOXYL-TERMINAL HYDROLASE"/>
    <property type="match status" value="1"/>
</dbReference>
<evidence type="ECO:0000256" key="8">
    <source>
        <dbReference type="SAM" id="MobiDB-lite"/>
    </source>
</evidence>
<dbReference type="PANTHER" id="PTHR10589:SF29">
    <property type="entry name" value="UBIQUITIN CARBOXYL-TERMINAL HYDROLASE"/>
    <property type="match status" value="1"/>
</dbReference>
<feature type="site" description="Transition state stabilizer" evidence="6">
    <location>
        <position position="117"/>
    </location>
</feature>
<dbReference type="InterPro" id="IPR001578">
    <property type="entry name" value="Peptidase_C12_UCH"/>
</dbReference>
<dbReference type="FunFam" id="3.40.532.10:FF:000010">
    <property type="entry name" value="Ubiquitin carboxyl-terminal hydrolase"/>
    <property type="match status" value="1"/>
</dbReference>
<evidence type="ECO:0000256" key="5">
    <source>
        <dbReference type="ARBA" id="ARBA00022807"/>
    </source>
</evidence>
<dbReference type="EC" id="3.4.19.12" evidence="7"/>
<protein>
    <recommendedName>
        <fullName evidence="7">Ubiquitin carboxyl-terminal hydrolase</fullName>
        <ecNumber evidence="7">3.4.19.12</ecNumber>
    </recommendedName>
</protein>
<evidence type="ECO:0000256" key="1">
    <source>
        <dbReference type="ARBA" id="ARBA00000707"/>
    </source>
</evidence>
<dbReference type="GO" id="GO:0006511">
    <property type="term" value="P:ubiquitin-dependent protein catabolic process"/>
    <property type="evidence" value="ECO:0007669"/>
    <property type="project" value="UniProtKB-UniRule"/>
</dbReference>
<evidence type="ECO:0000259" key="9">
    <source>
        <dbReference type="PROSITE" id="PS52048"/>
    </source>
</evidence>
<dbReference type="GO" id="GO:0005737">
    <property type="term" value="C:cytoplasm"/>
    <property type="evidence" value="ECO:0007669"/>
    <property type="project" value="TreeGrafter"/>
</dbReference>
<dbReference type="OrthoDB" id="1924260at2759"/>
<dbReference type="GO" id="GO:0004843">
    <property type="term" value="F:cysteine-type deubiquitinase activity"/>
    <property type="evidence" value="ECO:0007669"/>
    <property type="project" value="UniProtKB-UniRule"/>
</dbReference>
<evidence type="ECO:0000256" key="7">
    <source>
        <dbReference type="RuleBase" id="RU361215"/>
    </source>
</evidence>
<feature type="compositionally biased region" description="Basic residues" evidence="8">
    <location>
        <begin position="1"/>
        <end position="11"/>
    </location>
</feature>
<feature type="site" description="Important for enzyme activity" evidence="6">
    <location>
        <position position="229"/>
    </location>
</feature>
<keyword evidence="3 6" id="KW-0833">Ubl conjugation pathway</keyword>
<evidence type="ECO:0000256" key="2">
    <source>
        <dbReference type="ARBA" id="ARBA00022670"/>
    </source>
</evidence>
<accession>A0A3A2ZUB3</accession>
<sequence length="415" mass="47585">MSQRVKRRRLSSHHETNGLGQDSNAYLDDICRPASTVEKDTWNGFCEIESEPALFNVMLREFGVKGVRVQEVVSLDEEMMAFLNKPIYGLIFLFRWREDDPDKQEAICPERLWFANQTANNACASVALLNIVNNIDGIDLGENLQQFKDFTMRFTPALRGDAINNFEFVKRIHNSFARKMDILNSDLHLRNETTARRSHSSKGNRDSDNDGGFHFIAFVPVEGKVWKFDGLERQPQALGEYSQEDWLDLVKPNILTRMAEYEEDQIEFSILSLAKDPLVDLVGKLAANVKCLEIVQQRLKTHEEGSSNHELVASLLENTILVPDESYGLTRVDIDEAVVTSEQMEEYGNCTIDGLIQNLQKLSTSQCDLRATIKEEQQSRQADDDYAFGRRYDYGPAVRLWVRFLARKRMLESLE</sequence>
<organism evidence="10 11">
    <name type="scientific">Aspergillus sclerotialis</name>
    <dbReference type="NCBI Taxonomy" id="2070753"/>
    <lineage>
        <taxon>Eukaryota</taxon>
        <taxon>Fungi</taxon>
        <taxon>Dikarya</taxon>
        <taxon>Ascomycota</taxon>
        <taxon>Pezizomycotina</taxon>
        <taxon>Eurotiomycetes</taxon>
        <taxon>Eurotiomycetidae</taxon>
        <taxon>Eurotiales</taxon>
        <taxon>Aspergillaceae</taxon>
        <taxon>Aspergillus</taxon>
        <taxon>Aspergillus subgen. Polypaecilum</taxon>
    </lineage>
</organism>
<dbReference type="EMBL" id="MVGC01000017">
    <property type="protein sequence ID" value="RJE26656.1"/>
    <property type="molecule type" value="Genomic_DNA"/>
</dbReference>
<keyword evidence="11" id="KW-1185">Reference proteome</keyword>
<keyword evidence="5 6" id="KW-0788">Thiol protease</keyword>
<feature type="region of interest" description="Disordered" evidence="8">
    <location>
        <begin position="1"/>
        <end position="21"/>
    </location>
</feature>
<dbReference type="Proteomes" id="UP000266188">
    <property type="component" value="Unassembled WGS sequence"/>
</dbReference>
<dbReference type="STRING" id="2070753.A0A3A2ZUB3"/>
<feature type="domain" description="UCH catalytic" evidence="9">
    <location>
        <begin position="44"/>
        <end position="275"/>
    </location>
</feature>
<name>A0A3A2ZUB3_9EURO</name>
<dbReference type="SUPFAM" id="SSF54001">
    <property type="entry name" value="Cysteine proteinases"/>
    <property type="match status" value="1"/>
</dbReference>
<evidence type="ECO:0000313" key="10">
    <source>
        <dbReference type="EMBL" id="RJE26656.1"/>
    </source>
</evidence>